<dbReference type="PANTHER" id="PTHR30136:SF35">
    <property type="entry name" value="HTH-TYPE TRANSCRIPTIONAL REGULATOR RV1719"/>
    <property type="match status" value="1"/>
</dbReference>
<dbReference type="InterPro" id="IPR014757">
    <property type="entry name" value="Tscrpt_reg_IclR_C"/>
</dbReference>
<feature type="domain" description="HTH iclR-type" evidence="4">
    <location>
        <begin position="7"/>
        <end position="69"/>
    </location>
</feature>
<evidence type="ECO:0000313" key="6">
    <source>
        <dbReference type="EMBL" id="MFC4766442.1"/>
    </source>
</evidence>
<dbReference type="PROSITE" id="PS51078">
    <property type="entry name" value="ICLR_ED"/>
    <property type="match status" value="1"/>
</dbReference>
<keyword evidence="1" id="KW-0805">Transcription regulation</keyword>
<proteinExistence type="predicted"/>
<dbReference type="EMBL" id="JBHSHC010000020">
    <property type="protein sequence ID" value="MFC4766442.1"/>
    <property type="molecule type" value="Genomic_DNA"/>
</dbReference>
<dbReference type="SUPFAM" id="SSF55781">
    <property type="entry name" value="GAF domain-like"/>
    <property type="match status" value="1"/>
</dbReference>
<dbReference type="Gene3D" id="1.10.10.10">
    <property type="entry name" value="Winged helix-like DNA-binding domain superfamily/Winged helix DNA-binding domain"/>
    <property type="match status" value="1"/>
</dbReference>
<evidence type="ECO:0000259" key="4">
    <source>
        <dbReference type="PROSITE" id="PS51077"/>
    </source>
</evidence>
<organism evidence="6 7">
    <name type="scientific">Effusibacillus consociatus</name>
    <dbReference type="NCBI Taxonomy" id="1117041"/>
    <lineage>
        <taxon>Bacteria</taxon>
        <taxon>Bacillati</taxon>
        <taxon>Bacillota</taxon>
        <taxon>Bacilli</taxon>
        <taxon>Bacillales</taxon>
        <taxon>Alicyclobacillaceae</taxon>
        <taxon>Effusibacillus</taxon>
    </lineage>
</organism>
<feature type="domain" description="IclR-ED" evidence="5">
    <location>
        <begin position="70"/>
        <end position="253"/>
    </location>
</feature>
<evidence type="ECO:0000259" key="5">
    <source>
        <dbReference type="PROSITE" id="PS51078"/>
    </source>
</evidence>
<name>A0ABV9PZP0_9BACL</name>
<dbReference type="Pfam" id="PF09339">
    <property type="entry name" value="HTH_IclR"/>
    <property type="match status" value="1"/>
</dbReference>
<dbReference type="InterPro" id="IPR036390">
    <property type="entry name" value="WH_DNA-bd_sf"/>
</dbReference>
<accession>A0ABV9PZP0</accession>
<sequence>MPTDNLVQSVDRALQILEIVSSRKEGYGVTEISKKMLLNKTSVYRMLSTLVKHGLVEQDAETERYKLGYRVLELSSTLLDSIDLRVEAKQFLKELENITNEVIHLVVYDRGEVVYIEKLEGTETLRTHSRVGTRAPMHCTSLGKAILAHLPTSEVSEIIEKYGLPKHTDKTITDKDVLLKQLIKIREQGYAVEFEENEPGVNCIASPIFDHTGKVVAAVSISGPAMRMTKQRLNELKDKIIDISQKISNRLGYRR</sequence>
<dbReference type="SUPFAM" id="SSF46785">
    <property type="entry name" value="Winged helix' DNA-binding domain"/>
    <property type="match status" value="1"/>
</dbReference>
<dbReference type="InterPro" id="IPR050707">
    <property type="entry name" value="HTH_MetabolicPath_Reg"/>
</dbReference>
<keyword evidence="3" id="KW-0804">Transcription</keyword>
<dbReference type="InterPro" id="IPR029016">
    <property type="entry name" value="GAF-like_dom_sf"/>
</dbReference>
<keyword evidence="2" id="KW-0238">DNA-binding</keyword>
<reference evidence="7" key="1">
    <citation type="journal article" date="2019" name="Int. J. Syst. Evol. Microbiol.">
        <title>The Global Catalogue of Microorganisms (GCM) 10K type strain sequencing project: providing services to taxonomists for standard genome sequencing and annotation.</title>
        <authorList>
            <consortium name="The Broad Institute Genomics Platform"/>
            <consortium name="The Broad Institute Genome Sequencing Center for Infectious Disease"/>
            <person name="Wu L."/>
            <person name="Ma J."/>
        </authorList>
    </citation>
    <scope>NUCLEOTIDE SEQUENCE [LARGE SCALE GENOMIC DNA]</scope>
    <source>
        <strain evidence="7">WYCCWR 12678</strain>
    </source>
</reference>
<gene>
    <name evidence="6" type="ORF">ACFO8Q_03460</name>
</gene>
<dbReference type="InterPro" id="IPR036388">
    <property type="entry name" value="WH-like_DNA-bd_sf"/>
</dbReference>
<dbReference type="RefSeq" id="WP_380024300.1">
    <property type="nucleotide sequence ID" value="NZ_JBHSHC010000020.1"/>
</dbReference>
<dbReference type="Pfam" id="PF01614">
    <property type="entry name" value="IclR_C"/>
    <property type="match status" value="1"/>
</dbReference>
<evidence type="ECO:0000256" key="2">
    <source>
        <dbReference type="ARBA" id="ARBA00023125"/>
    </source>
</evidence>
<evidence type="ECO:0000256" key="3">
    <source>
        <dbReference type="ARBA" id="ARBA00023163"/>
    </source>
</evidence>
<protein>
    <submittedName>
        <fullName evidence="6">IclR family transcriptional regulator</fullName>
    </submittedName>
</protein>
<dbReference type="Gene3D" id="3.30.450.40">
    <property type="match status" value="1"/>
</dbReference>
<dbReference type="SMART" id="SM00346">
    <property type="entry name" value="HTH_ICLR"/>
    <property type="match status" value="1"/>
</dbReference>
<evidence type="ECO:0000256" key="1">
    <source>
        <dbReference type="ARBA" id="ARBA00023015"/>
    </source>
</evidence>
<dbReference type="PANTHER" id="PTHR30136">
    <property type="entry name" value="HELIX-TURN-HELIX TRANSCRIPTIONAL REGULATOR, ICLR FAMILY"/>
    <property type="match status" value="1"/>
</dbReference>
<keyword evidence="7" id="KW-1185">Reference proteome</keyword>
<evidence type="ECO:0000313" key="7">
    <source>
        <dbReference type="Proteomes" id="UP001596002"/>
    </source>
</evidence>
<dbReference type="InterPro" id="IPR005471">
    <property type="entry name" value="Tscrpt_reg_IclR_N"/>
</dbReference>
<comment type="caution">
    <text evidence="6">The sequence shown here is derived from an EMBL/GenBank/DDBJ whole genome shotgun (WGS) entry which is preliminary data.</text>
</comment>
<dbReference type="Proteomes" id="UP001596002">
    <property type="component" value="Unassembled WGS sequence"/>
</dbReference>
<dbReference type="PROSITE" id="PS51077">
    <property type="entry name" value="HTH_ICLR"/>
    <property type="match status" value="1"/>
</dbReference>